<keyword evidence="2" id="KW-1185">Reference proteome</keyword>
<comment type="caution">
    <text evidence="1">The sequence shown here is derived from an EMBL/GenBank/DDBJ whole genome shotgun (WGS) entry which is preliminary data.</text>
</comment>
<dbReference type="RefSeq" id="WP_150456830.1">
    <property type="nucleotide sequence ID" value="NZ_VYKK01000004.1"/>
</dbReference>
<dbReference type="EMBL" id="VYKK01000004">
    <property type="protein sequence ID" value="KAA9007540.1"/>
    <property type="molecule type" value="Genomic_DNA"/>
</dbReference>
<evidence type="ECO:0000313" key="2">
    <source>
        <dbReference type="Proteomes" id="UP000367750"/>
    </source>
</evidence>
<dbReference type="Proteomes" id="UP000367750">
    <property type="component" value="Unassembled WGS sequence"/>
</dbReference>
<gene>
    <name evidence="1" type="ORF">F4V43_03350</name>
</gene>
<dbReference type="AlphaFoldDB" id="A0A5J5GHQ6"/>
<reference evidence="1 2" key="1">
    <citation type="submission" date="2019-09" db="EMBL/GenBank/DDBJ databases">
        <title>Bacillus ochoae sp. nov., Paenibacillus whitsoniae sp. nov., Paenibacillus spiritus sp. nov. Isolated from the Mars Exploration Rover during spacecraft assembly.</title>
        <authorList>
            <person name="Seuylemezian A."/>
            <person name="Vaishampayan P."/>
        </authorList>
    </citation>
    <scope>NUCLEOTIDE SEQUENCE [LARGE SCALE GENOMIC DNA]</scope>
    <source>
        <strain evidence="1 2">MER_111</strain>
    </source>
</reference>
<accession>A0A5J5GHQ6</accession>
<name>A0A5J5GHQ6_9BACL</name>
<protein>
    <submittedName>
        <fullName evidence="1">Uncharacterized protein</fullName>
    </submittedName>
</protein>
<organism evidence="1 2">
    <name type="scientific">Paenibacillus spiritus</name>
    <dbReference type="NCBI Taxonomy" id="2496557"/>
    <lineage>
        <taxon>Bacteria</taxon>
        <taxon>Bacillati</taxon>
        <taxon>Bacillota</taxon>
        <taxon>Bacilli</taxon>
        <taxon>Bacillales</taxon>
        <taxon>Paenibacillaceae</taxon>
        <taxon>Paenibacillus</taxon>
    </lineage>
</organism>
<dbReference type="OrthoDB" id="2627004at2"/>
<proteinExistence type="predicted"/>
<sequence length="70" mass="7961">MPQTLEKNVDFLVAALSQTFITALKLGEDGMYERVGFGRVEKYSGDLVRLRGIDGTVNHFERGAVRFQRR</sequence>
<evidence type="ECO:0000313" key="1">
    <source>
        <dbReference type="EMBL" id="KAA9007540.1"/>
    </source>
</evidence>